<evidence type="ECO:0008006" key="4">
    <source>
        <dbReference type="Google" id="ProtNLM"/>
    </source>
</evidence>
<accession>A0AAD7F4G7</accession>
<gene>
    <name evidence="2" type="ORF">DFH08DRAFT_839501</name>
</gene>
<reference evidence="2" key="1">
    <citation type="submission" date="2023-03" db="EMBL/GenBank/DDBJ databases">
        <title>Massive genome expansion in bonnet fungi (Mycena s.s.) driven by repeated elements and novel gene families across ecological guilds.</title>
        <authorList>
            <consortium name="Lawrence Berkeley National Laboratory"/>
            <person name="Harder C.B."/>
            <person name="Miyauchi S."/>
            <person name="Viragh M."/>
            <person name="Kuo A."/>
            <person name="Thoen E."/>
            <person name="Andreopoulos B."/>
            <person name="Lu D."/>
            <person name="Skrede I."/>
            <person name="Drula E."/>
            <person name="Henrissat B."/>
            <person name="Morin E."/>
            <person name="Kohler A."/>
            <person name="Barry K."/>
            <person name="LaButti K."/>
            <person name="Morin E."/>
            <person name="Salamov A."/>
            <person name="Lipzen A."/>
            <person name="Mereny Z."/>
            <person name="Hegedus B."/>
            <person name="Baldrian P."/>
            <person name="Stursova M."/>
            <person name="Weitz H."/>
            <person name="Taylor A."/>
            <person name="Grigoriev I.V."/>
            <person name="Nagy L.G."/>
            <person name="Martin F."/>
            <person name="Kauserud H."/>
        </authorList>
    </citation>
    <scope>NUCLEOTIDE SEQUENCE</scope>
    <source>
        <strain evidence="2">CBHHK002</strain>
    </source>
</reference>
<evidence type="ECO:0000313" key="2">
    <source>
        <dbReference type="EMBL" id="KAJ7364539.1"/>
    </source>
</evidence>
<evidence type="ECO:0000256" key="1">
    <source>
        <dbReference type="SAM" id="Phobius"/>
    </source>
</evidence>
<keyword evidence="1" id="KW-0472">Membrane</keyword>
<evidence type="ECO:0000313" key="3">
    <source>
        <dbReference type="Proteomes" id="UP001218218"/>
    </source>
</evidence>
<name>A0AAD7F4G7_9AGAR</name>
<organism evidence="2 3">
    <name type="scientific">Mycena albidolilacea</name>
    <dbReference type="NCBI Taxonomy" id="1033008"/>
    <lineage>
        <taxon>Eukaryota</taxon>
        <taxon>Fungi</taxon>
        <taxon>Dikarya</taxon>
        <taxon>Basidiomycota</taxon>
        <taxon>Agaricomycotina</taxon>
        <taxon>Agaricomycetes</taxon>
        <taxon>Agaricomycetidae</taxon>
        <taxon>Agaricales</taxon>
        <taxon>Marasmiineae</taxon>
        <taxon>Mycenaceae</taxon>
        <taxon>Mycena</taxon>
    </lineage>
</organism>
<keyword evidence="3" id="KW-1185">Reference proteome</keyword>
<keyword evidence="1" id="KW-0812">Transmembrane</keyword>
<protein>
    <recommendedName>
        <fullName evidence="4">Transmembrane protein</fullName>
    </recommendedName>
</protein>
<keyword evidence="1" id="KW-1133">Transmembrane helix</keyword>
<feature type="transmembrane region" description="Helical" evidence="1">
    <location>
        <begin position="401"/>
        <end position="428"/>
    </location>
</feature>
<sequence length="464" mass="49983">MASQFLPSLSYPVTRTFPGRIFSSLAFGGAGVVLLFLTVLNAALAGYETVPSYNSNFNVTQNHWYDKFLPPAAKPKPGSLCDARLLSLGDTITTNYSMFEYSISAIDKANTGNSGFSYEGWALDNCDMTSLFVNADANTFIIDFTAIINCKANGPQIQQGNSFDITARTDWSVSYMAGSFGSPLGAQKALRNLQAGTFNESIDARGAVLNTLLDASGSEFADRTYFMLMLSNRTTPQVLSFQANFPWCPPSLGRDAPCAAQVPPLNTTGIFEWLGNGTLVSNAKLTNDTIGMVWNMVQVIYAAVRLDLGNPSQNNFLLNTSVIPEAIQSTFPQTYPSQGDISLPTESYVHSALVNDEVFANLTDDTPGLLPSLLPLSAPGPAVIDGVYLCRFQRAKSPGSAFIAVLVATLSTFSAVWGIFLTLAAAFVKQKEPMANVCEGPVSSFPVQHEKPEFVDSSYLPVRS</sequence>
<dbReference type="EMBL" id="JARIHO010000003">
    <property type="protein sequence ID" value="KAJ7364539.1"/>
    <property type="molecule type" value="Genomic_DNA"/>
</dbReference>
<comment type="caution">
    <text evidence="2">The sequence shown here is derived from an EMBL/GenBank/DDBJ whole genome shotgun (WGS) entry which is preliminary data.</text>
</comment>
<dbReference type="Proteomes" id="UP001218218">
    <property type="component" value="Unassembled WGS sequence"/>
</dbReference>
<proteinExistence type="predicted"/>
<feature type="transmembrane region" description="Helical" evidence="1">
    <location>
        <begin position="21"/>
        <end position="47"/>
    </location>
</feature>
<dbReference type="AlphaFoldDB" id="A0AAD7F4G7"/>